<feature type="region of interest" description="Disordered" evidence="11">
    <location>
        <begin position="20"/>
        <end position="43"/>
    </location>
</feature>
<evidence type="ECO:0000256" key="6">
    <source>
        <dbReference type="ARBA" id="ARBA00022997"/>
    </source>
</evidence>
<dbReference type="PIRSF" id="PIRSF026671">
    <property type="entry name" value="AA_dipeptidase"/>
    <property type="match status" value="1"/>
</dbReference>
<dbReference type="SUPFAM" id="SSF55166">
    <property type="entry name" value="Hedgehog/DD-peptidase"/>
    <property type="match status" value="1"/>
</dbReference>
<dbReference type="EC" id="3.4.13.22" evidence="9 10"/>
<keyword evidence="4 9" id="KW-0378">Hydrolase</keyword>
<dbReference type="EMBL" id="JAETXL010000003">
    <property type="protein sequence ID" value="MBL6276400.1"/>
    <property type="molecule type" value="Genomic_DNA"/>
</dbReference>
<evidence type="ECO:0000313" key="12">
    <source>
        <dbReference type="EMBL" id="MBL6276400.1"/>
    </source>
</evidence>
<keyword evidence="2 9" id="KW-0645">Protease</keyword>
<comment type="caution">
    <text evidence="12">The sequence shown here is derived from an EMBL/GenBank/DDBJ whole genome shotgun (WGS) entry which is preliminary data.</text>
</comment>
<feature type="site" description="Transition state stabilizer" evidence="9">
    <location>
        <position position="115"/>
    </location>
</feature>
<comment type="similarity">
    <text evidence="9 10">Belongs to the peptidase M15D family.</text>
</comment>
<gene>
    <name evidence="12" type="ORF">JMF97_09530</name>
</gene>
<comment type="cofactor">
    <cofactor evidence="9">
        <name>Zn(2+)</name>
        <dbReference type="ChEBI" id="CHEBI:29105"/>
    </cofactor>
    <text evidence="9">Binds 1 zinc ion per subunit.</text>
</comment>
<evidence type="ECO:0000256" key="2">
    <source>
        <dbReference type="ARBA" id="ARBA00022670"/>
    </source>
</evidence>
<dbReference type="HAMAP" id="MF_01924">
    <property type="entry name" value="A_A_dipeptidase"/>
    <property type="match status" value="1"/>
</dbReference>
<feature type="active site" description="Proton donor/acceptor" evidence="9">
    <location>
        <position position="249"/>
    </location>
</feature>
<reference evidence="12 13" key="1">
    <citation type="submission" date="2021-01" db="EMBL/GenBank/DDBJ databases">
        <title>Genome sequencing of Micromonospora fiedleri MG-37.</title>
        <authorList>
            <person name="Moreland P.E.J."/>
            <person name="Stach J.E.M."/>
        </authorList>
    </citation>
    <scope>NUCLEOTIDE SEQUENCE [LARGE SCALE GENOMIC DNA]</scope>
    <source>
        <strain evidence="12 13">MG-37</strain>
    </source>
</reference>
<accession>A0ABS1UNB8</accession>
<keyword evidence="13" id="KW-1185">Reference proteome</keyword>
<dbReference type="PROSITE" id="PS51257">
    <property type="entry name" value="PROKAR_LIPOPROTEIN"/>
    <property type="match status" value="1"/>
</dbReference>
<evidence type="ECO:0000256" key="9">
    <source>
        <dbReference type="HAMAP-Rule" id="MF_01924"/>
    </source>
</evidence>
<feature type="compositionally biased region" description="Low complexity" evidence="11">
    <location>
        <begin position="34"/>
        <end position="43"/>
    </location>
</feature>
<evidence type="ECO:0000313" key="13">
    <source>
        <dbReference type="Proteomes" id="UP000661193"/>
    </source>
</evidence>
<comment type="function">
    <text evidence="9 10">Catalyzes hydrolysis of the D-alanyl-D-alanine dipeptide.</text>
</comment>
<dbReference type="InterPro" id="IPR009045">
    <property type="entry name" value="Zn_M74/Hedgehog-like"/>
</dbReference>
<dbReference type="Gene3D" id="3.30.1380.10">
    <property type="match status" value="1"/>
</dbReference>
<keyword evidence="5 9" id="KW-0862">Zinc</keyword>
<comment type="catalytic activity">
    <reaction evidence="1 9 10">
        <text>D-alanyl-D-alanine + H2O = 2 D-alanine</text>
        <dbReference type="Rhea" id="RHEA:20661"/>
        <dbReference type="ChEBI" id="CHEBI:15377"/>
        <dbReference type="ChEBI" id="CHEBI:57416"/>
        <dbReference type="ChEBI" id="CHEBI:57822"/>
        <dbReference type="EC" id="3.4.13.22"/>
    </reaction>
</comment>
<dbReference type="CDD" id="cd14817">
    <property type="entry name" value="D-Ala-D-Ala_dipeptidase_VanX"/>
    <property type="match status" value="1"/>
</dbReference>
<dbReference type="InterPro" id="IPR000755">
    <property type="entry name" value="A_A_dipeptidase"/>
</dbReference>
<name>A0ABS1UNB8_9ACTN</name>
<sequence length="275" mass="30241">MVRWSTVLVGLTAGLVTVTGCGRPEPAPPPSATPSPSESPSSAPTLPGFVILSDVDPRILTDIRYFGPHNFVGRPVTGYPEPLCLLTTQAAEALRRVQDAALATGHTLKVYDCYRPQSAADEFVAWARRPDEEQMKAEFYPRVAKSDLFDQGYLGAPTAHSRGSTVDLTLVDLPARQQAGYVPGQPLVACTAAQPQRFGDNSVDMGTGFDCFDPLAHTDSTRVSPTARENRRLLHRLMTDGGFVGYDREWWHFRYRDEPWPDTYFDLPVARSSVG</sequence>
<proteinExistence type="inferred from homology"/>
<keyword evidence="6 9" id="KW-0224">Dipeptidase</keyword>
<organism evidence="12 13">
    <name type="scientific">Micromonospora fiedleri</name>
    <dbReference type="NCBI Taxonomy" id="1157498"/>
    <lineage>
        <taxon>Bacteria</taxon>
        <taxon>Bacillati</taxon>
        <taxon>Actinomycetota</taxon>
        <taxon>Actinomycetes</taxon>
        <taxon>Micromonosporales</taxon>
        <taxon>Micromonosporaceae</taxon>
        <taxon>Micromonospora</taxon>
    </lineage>
</organism>
<evidence type="ECO:0000256" key="8">
    <source>
        <dbReference type="ARBA" id="ARBA00023316"/>
    </source>
</evidence>
<evidence type="ECO:0000256" key="10">
    <source>
        <dbReference type="PIRNR" id="PIRNR026671"/>
    </source>
</evidence>
<dbReference type="Proteomes" id="UP000661193">
    <property type="component" value="Unassembled WGS sequence"/>
</dbReference>
<evidence type="ECO:0000256" key="4">
    <source>
        <dbReference type="ARBA" id="ARBA00022801"/>
    </source>
</evidence>
<feature type="binding site" evidence="9">
    <location>
        <position position="252"/>
    </location>
    <ligand>
        <name>Zn(2+)</name>
        <dbReference type="ChEBI" id="CHEBI:29105"/>
        <note>catalytic</note>
    </ligand>
</feature>
<protein>
    <recommendedName>
        <fullName evidence="9 10">D-alanyl-D-alanine dipeptidase</fullName>
        <shortName evidence="9 10">D-Ala-D-Ala dipeptidase</shortName>
        <ecNumber evidence="9 10">3.4.13.22</ecNumber>
    </recommendedName>
</protein>
<keyword evidence="3 9" id="KW-0479">Metal-binding</keyword>
<evidence type="ECO:0000256" key="1">
    <source>
        <dbReference type="ARBA" id="ARBA00001362"/>
    </source>
</evidence>
<evidence type="ECO:0000256" key="11">
    <source>
        <dbReference type="SAM" id="MobiDB-lite"/>
    </source>
</evidence>
<dbReference type="RefSeq" id="WP_203221208.1">
    <property type="nucleotide sequence ID" value="NZ_JAETXL010000003.1"/>
</dbReference>
<feature type="binding site" evidence="9">
    <location>
        <position position="160"/>
    </location>
    <ligand>
        <name>Zn(2+)</name>
        <dbReference type="ChEBI" id="CHEBI:29105"/>
        <note>catalytic</note>
    </ligand>
</feature>
<feature type="binding site" evidence="9">
    <location>
        <position position="167"/>
    </location>
    <ligand>
        <name>Zn(2+)</name>
        <dbReference type="ChEBI" id="CHEBI:29105"/>
        <note>catalytic</note>
    </ligand>
</feature>
<evidence type="ECO:0000256" key="5">
    <source>
        <dbReference type="ARBA" id="ARBA00022833"/>
    </source>
</evidence>
<evidence type="ECO:0000256" key="3">
    <source>
        <dbReference type="ARBA" id="ARBA00022723"/>
    </source>
</evidence>
<dbReference type="Pfam" id="PF01427">
    <property type="entry name" value="Peptidase_M15"/>
    <property type="match status" value="2"/>
</dbReference>
<dbReference type="PANTHER" id="PTHR43126">
    <property type="entry name" value="D-ALANYL-D-ALANINE DIPEPTIDASE"/>
    <property type="match status" value="1"/>
</dbReference>
<evidence type="ECO:0000256" key="7">
    <source>
        <dbReference type="ARBA" id="ARBA00023049"/>
    </source>
</evidence>
<dbReference type="PANTHER" id="PTHR43126:SF1">
    <property type="entry name" value="D-ALANYL-D-ALANINE DIPEPTIDASE"/>
    <property type="match status" value="1"/>
</dbReference>
<keyword evidence="7 9" id="KW-0482">Metalloprotease</keyword>
<keyword evidence="8 10" id="KW-0961">Cell wall biogenesis/degradation</keyword>